<evidence type="ECO:0000256" key="4">
    <source>
        <dbReference type="ARBA" id="ARBA00032194"/>
    </source>
</evidence>
<protein>
    <recommendedName>
        <fullName evidence="5">Beta-D-glucoside glucohydrolase</fullName>
    </recommendedName>
    <alternativeName>
        <fullName evidence="3">Cellobiase</fullName>
    </alternativeName>
    <alternativeName>
        <fullName evidence="4">Gentiobiase</fullName>
    </alternativeName>
</protein>
<proteinExistence type="inferred from homology"/>
<dbReference type="InterPro" id="IPR026891">
    <property type="entry name" value="Fn3-like"/>
</dbReference>
<dbReference type="Gene3D" id="3.20.20.300">
    <property type="entry name" value="Glycoside hydrolase, family 3, N-terminal domain"/>
    <property type="match status" value="1"/>
</dbReference>
<dbReference type="GO" id="GO:0005975">
    <property type="term" value="P:carbohydrate metabolic process"/>
    <property type="evidence" value="ECO:0007669"/>
    <property type="project" value="InterPro"/>
</dbReference>
<organism evidence="8 9">
    <name type="scientific">Oleiagrimonas citrea</name>
    <dbReference type="NCBI Taxonomy" id="1665687"/>
    <lineage>
        <taxon>Bacteria</taxon>
        <taxon>Pseudomonadati</taxon>
        <taxon>Pseudomonadota</taxon>
        <taxon>Gammaproteobacteria</taxon>
        <taxon>Lysobacterales</taxon>
        <taxon>Rhodanobacteraceae</taxon>
        <taxon>Oleiagrimonas</taxon>
    </lineage>
</organism>
<dbReference type="SUPFAM" id="SSF51445">
    <property type="entry name" value="(Trans)glycosidases"/>
    <property type="match status" value="1"/>
</dbReference>
<comment type="similarity">
    <text evidence="1">Belongs to the glycosyl hydrolase 3 family.</text>
</comment>
<keyword evidence="9" id="KW-1185">Reference proteome</keyword>
<keyword evidence="6" id="KW-0732">Signal</keyword>
<dbReference type="AlphaFoldDB" id="A0A846ZP47"/>
<accession>A0A846ZP47</accession>
<dbReference type="FunFam" id="3.20.20.300:FF:000005">
    <property type="entry name" value="Periplasmic beta-glucosidase"/>
    <property type="match status" value="1"/>
</dbReference>
<dbReference type="NCBIfam" id="NF011678">
    <property type="entry name" value="PRK15098.1"/>
    <property type="match status" value="1"/>
</dbReference>
<dbReference type="Pfam" id="PF01915">
    <property type="entry name" value="Glyco_hydro_3_C"/>
    <property type="match status" value="1"/>
</dbReference>
<comment type="caution">
    <text evidence="8">The sequence shown here is derived from an EMBL/GenBank/DDBJ whole genome shotgun (WGS) entry which is preliminary data.</text>
</comment>
<evidence type="ECO:0000313" key="9">
    <source>
        <dbReference type="Proteomes" id="UP000541636"/>
    </source>
</evidence>
<feature type="domain" description="Fibronectin type III-like" evidence="7">
    <location>
        <begin position="669"/>
        <end position="738"/>
    </location>
</feature>
<gene>
    <name evidence="8" type="primary">bglX</name>
    <name evidence="8" type="ORF">HF690_09755</name>
</gene>
<keyword evidence="8" id="KW-0326">Glycosidase</keyword>
<evidence type="ECO:0000256" key="6">
    <source>
        <dbReference type="SAM" id="SignalP"/>
    </source>
</evidence>
<dbReference type="PANTHER" id="PTHR42715">
    <property type="entry name" value="BETA-GLUCOSIDASE"/>
    <property type="match status" value="1"/>
</dbReference>
<dbReference type="PRINTS" id="PR00133">
    <property type="entry name" value="GLHYDRLASE3"/>
</dbReference>
<dbReference type="InterPro" id="IPR002772">
    <property type="entry name" value="Glyco_hydro_3_C"/>
</dbReference>
<feature type="chain" id="PRO_5032515969" description="Beta-D-glucoside glucohydrolase" evidence="6">
    <location>
        <begin position="31"/>
        <end position="752"/>
    </location>
</feature>
<dbReference type="InterPro" id="IPR050288">
    <property type="entry name" value="Cellulose_deg_GH3"/>
</dbReference>
<reference evidence="8 9" key="1">
    <citation type="journal article" date="2017" name="Int. J. Syst. Evol. Microbiol.">
        <title>Oleiagrimonas citrea sp. nov., a marine bacterium isolated from tidal flat sediment and emended description of the genus Oleiagrimonas Fang et al. 2015 and Oleiagrimonas soli.</title>
        <authorList>
            <person name="Yang S.H."/>
            <person name="Seo H.S."/>
            <person name="Seong C.N."/>
            <person name="Kwon K.K."/>
        </authorList>
    </citation>
    <scope>NUCLEOTIDE SEQUENCE [LARGE SCALE GENOMIC DNA]</scope>
    <source>
        <strain evidence="8 9">MEBiC09124</strain>
    </source>
</reference>
<sequence>MHSGHAPRLLACSALLALVALASGTRPAYAAPPRHDDAAMHAFVDKLLSRMTLEEKIGQLSIMGKGADNLQTLIRNGRLGGTNGVLPDTDVLAYTRRMQKLAMQSRLKIPLWFMGDVNHGFRTIFPVPLALASTWNPQLVERVHRAAAEEATAVGVDWTFSPMVDITRDPRWGRGVEGSGEDPYLGAAMARAQIRGFQGTNLAASDTMMATAKHFVGYGAAQGGRDYNAAHIPQDQLEDVYLPPFRAAVKAGVGAIMPSLTTLNGIPATADGALLNGLLRKRWDFQGLIVSDFDAIPELTLHGVAANDAEAARMALEAGVDIDLHSGTYLKQLPALVRSGKIPMRVLDRAVRRVLEAKYRLGLFDDPYRYDDAARARRVTRSPAHRALAREAAAQSMVLLKNAHGLLPLRRDARIAVIGPLARDRTTMLGQMPAAGRARDVTPILAGLRQQATHADNVRFAQGVSVLGGNDAGIADAVRAARAADVAVLVLGESHDLFGEGLSRSRIGLPGRQLELAKAVIATGTPTVAVLINGRPLAIPWLHDHADAILEAWVPGDATGLAVADVLFGRINPSGKLPMTFPRDVGQVPIFYAHTRTGRPYDDSSDLALHYSSHYVDVPNSPLYPFGYGLSYTHFDYSDLHVDRSHLRPDGVLHVRVRVRNTGICRGADVVQLYVHDKVASRSPPLRLLKGFQRVMLAPGQSTEVTFTLRASDLAFDRGDGSWGTEPGAYDLYVGGDSTATLQSSFTLDAAR</sequence>
<dbReference type="Gene3D" id="2.60.40.10">
    <property type="entry name" value="Immunoglobulins"/>
    <property type="match status" value="1"/>
</dbReference>
<dbReference type="InterPro" id="IPR017853">
    <property type="entry name" value="GH"/>
</dbReference>
<dbReference type="InterPro" id="IPR013783">
    <property type="entry name" value="Ig-like_fold"/>
</dbReference>
<dbReference type="FunFam" id="2.60.40.10:FF:000495">
    <property type="entry name" value="Periplasmic beta-glucosidase"/>
    <property type="match status" value="1"/>
</dbReference>
<name>A0A846ZP47_9GAMM</name>
<evidence type="ECO:0000256" key="2">
    <source>
        <dbReference type="ARBA" id="ARBA00022801"/>
    </source>
</evidence>
<dbReference type="InterPro" id="IPR036881">
    <property type="entry name" value="Glyco_hydro_3_C_sf"/>
</dbReference>
<keyword evidence="2 8" id="KW-0378">Hydrolase</keyword>
<dbReference type="SUPFAM" id="SSF52279">
    <property type="entry name" value="Beta-D-glucan exohydrolase, C-terminal domain"/>
    <property type="match status" value="1"/>
</dbReference>
<dbReference type="Pfam" id="PF00933">
    <property type="entry name" value="Glyco_hydro_3"/>
    <property type="match status" value="1"/>
</dbReference>
<evidence type="ECO:0000256" key="3">
    <source>
        <dbReference type="ARBA" id="ARBA00031448"/>
    </source>
</evidence>
<feature type="signal peptide" evidence="6">
    <location>
        <begin position="1"/>
        <end position="30"/>
    </location>
</feature>
<dbReference type="Proteomes" id="UP000541636">
    <property type="component" value="Unassembled WGS sequence"/>
</dbReference>
<dbReference type="PANTHER" id="PTHR42715:SF10">
    <property type="entry name" value="BETA-GLUCOSIDASE"/>
    <property type="match status" value="1"/>
</dbReference>
<dbReference type="RefSeq" id="WP_168609283.1">
    <property type="nucleotide sequence ID" value="NZ_JAAZQD010000003.1"/>
</dbReference>
<dbReference type="InterPro" id="IPR036962">
    <property type="entry name" value="Glyco_hydro_3_N_sf"/>
</dbReference>
<evidence type="ECO:0000256" key="1">
    <source>
        <dbReference type="ARBA" id="ARBA00005336"/>
    </source>
</evidence>
<evidence type="ECO:0000256" key="5">
    <source>
        <dbReference type="ARBA" id="ARBA00032594"/>
    </source>
</evidence>
<dbReference type="FunFam" id="3.40.50.1700:FF:000009">
    <property type="entry name" value="Periplasmic beta-glucosidase"/>
    <property type="match status" value="1"/>
</dbReference>
<dbReference type="GO" id="GO:0008422">
    <property type="term" value="F:beta-glucosidase activity"/>
    <property type="evidence" value="ECO:0007669"/>
    <property type="project" value="UniProtKB-ARBA"/>
</dbReference>
<dbReference type="Gene3D" id="3.40.50.1700">
    <property type="entry name" value="Glycoside hydrolase family 3 C-terminal domain"/>
    <property type="match status" value="1"/>
</dbReference>
<dbReference type="SMART" id="SM01217">
    <property type="entry name" value="Fn3_like"/>
    <property type="match status" value="1"/>
</dbReference>
<dbReference type="EMBL" id="JAAZQD010000003">
    <property type="protein sequence ID" value="NKZ39233.1"/>
    <property type="molecule type" value="Genomic_DNA"/>
</dbReference>
<evidence type="ECO:0000313" key="8">
    <source>
        <dbReference type="EMBL" id="NKZ39233.1"/>
    </source>
</evidence>
<dbReference type="Pfam" id="PF14310">
    <property type="entry name" value="Fn3-like"/>
    <property type="match status" value="1"/>
</dbReference>
<dbReference type="InterPro" id="IPR001764">
    <property type="entry name" value="Glyco_hydro_3_N"/>
</dbReference>
<evidence type="ECO:0000259" key="7">
    <source>
        <dbReference type="SMART" id="SM01217"/>
    </source>
</evidence>